<comment type="caution">
    <text evidence="1">The sequence shown here is derived from an EMBL/GenBank/DDBJ whole genome shotgun (WGS) entry which is preliminary data.</text>
</comment>
<name>A0A2K0TWX5_TRIHA</name>
<sequence length="45" mass="4906">MLNTSAENLELKAGGFSHFSVLIEAKYKDSGKDTDADIRATAHPR</sequence>
<protein>
    <submittedName>
        <fullName evidence="1">Uncharacterized protein</fullName>
    </submittedName>
</protein>
<evidence type="ECO:0000313" key="2">
    <source>
        <dbReference type="Proteomes" id="UP000236290"/>
    </source>
</evidence>
<dbReference type="EMBL" id="MTYI01000171">
    <property type="protein sequence ID" value="PNP50029.1"/>
    <property type="molecule type" value="Genomic_DNA"/>
</dbReference>
<dbReference type="AlphaFoldDB" id="A0A2K0TWX5"/>
<accession>A0A2K0TWX5</accession>
<gene>
    <name evidence="1" type="ORF">THARTR1_09252</name>
</gene>
<evidence type="ECO:0000313" key="1">
    <source>
        <dbReference type="EMBL" id="PNP50029.1"/>
    </source>
</evidence>
<proteinExistence type="predicted"/>
<reference evidence="1 2" key="1">
    <citation type="submission" date="2017-02" db="EMBL/GenBank/DDBJ databases">
        <title>Genomes of Trichoderma spp. with biocontrol activity.</title>
        <authorList>
            <person name="Gardiner D."/>
            <person name="Kazan K."/>
            <person name="Vos C."/>
            <person name="Harvey P."/>
        </authorList>
    </citation>
    <scope>NUCLEOTIDE SEQUENCE [LARGE SCALE GENOMIC DNA]</scope>
    <source>
        <strain evidence="1 2">Tr1</strain>
    </source>
</reference>
<dbReference type="Proteomes" id="UP000236290">
    <property type="component" value="Unassembled WGS sequence"/>
</dbReference>
<organism evidence="1 2">
    <name type="scientific">Trichoderma harzianum</name>
    <name type="common">Hypocrea lixii</name>
    <dbReference type="NCBI Taxonomy" id="5544"/>
    <lineage>
        <taxon>Eukaryota</taxon>
        <taxon>Fungi</taxon>
        <taxon>Dikarya</taxon>
        <taxon>Ascomycota</taxon>
        <taxon>Pezizomycotina</taxon>
        <taxon>Sordariomycetes</taxon>
        <taxon>Hypocreomycetidae</taxon>
        <taxon>Hypocreales</taxon>
        <taxon>Hypocreaceae</taxon>
        <taxon>Trichoderma</taxon>
    </lineage>
</organism>